<dbReference type="Proteomes" id="UP000215332">
    <property type="component" value="Chromosome 1"/>
</dbReference>
<evidence type="ECO:0000256" key="1">
    <source>
        <dbReference type="SAM" id="Phobius"/>
    </source>
</evidence>
<dbReference type="Pfam" id="PF13519">
    <property type="entry name" value="VWA_2"/>
    <property type="match status" value="1"/>
</dbReference>
<dbReference type="SMART" id="SM00327">
    <property type="entry name" value="VWA"/>
    <property type="match status" value="1"/>
</dbReference>
<evidence type="ECO:0000313" key="4">
    <source>
        <dbReference type="Proteomes" id="UP000215332"/>
    </source>
</evidence>
<dbReference type="InterPro" id="IPR002035">
    <property type="entry name" value="VWF_A"/>
</dbReference>
<feature type="domain" description="VWFA" evidence="2">
    <location>
        <begin position="69"/>
        <end position="186"/>
    </location>
</feature>
<dbReference type="AlphaFoldDB" id="A0A239WX22"/>
<dbReference type="KEGG" id="cgrn:4412665_01667"/>
<dbReference type="InterPro" id="IPR036465">
    <property type="entry name" value="vWFA_dom_sf"/>
</dbReference>
<dbReference type="RefSeq" id="WP_065860496.1">
    <property type="nucleotide sequence ID" value="NZ_JAPJOE010000002.1"/>
</dbReference>
<evidence type="ECO:0000313" key="3">
    <source>
        <dbReference type="EMBL" id="SNV38264.1"/>
    </source>
</evidence>
<dbReference type="PROSITE" id="PS50234">
    <property type="entry name" value="VWFA"/>
    <property type="match status" value="1"/>
</dbReference>
<keyword evidence="1" id="KW-1133">Transmembrane helix</keyword>
<keyword evidence="1" id="KW-0812">Transmembrane</keyword>
<keyword evidence="1" id="KW-0472">Membrane</keyword>
<proteinExistence type="predicted"/>
<protein>
    <submittedName>
        <fullName evidence="3">von Willebrand factor type A domain</fullName>
    </submittedName>
</protein>
<dbReference type="SUPFAM" id="SSF53300">
    <property type="entry name" value="vWA-like"/>
    <property type="match status" value="1"/>
</dbReference>
<accession>A0A239WX22</accession>
<feature type="transmembrane region" description="Helical" evidence="1">
    <location>
        <begin position="6"/>
        <end position="25"/>
    </location>
</feature>
<reference evidence="3 4" key="1">
    <citation type="submission" date="2017-06" db="EMBL/GenBank/DDBJ databases">
        <authorList>
            <consortium name="Pathogen Informatics"/>
        </authorList>
    </citation>
    <scope>NUCLEOTIDE SEQUENCE [LARGE SCALE GENOMIC DNA]</scope>
    <source>
        <strain evidence="3 4">NCTC11865</strain>
    </source>
</reference>
<organism evidence="3 4">
    <name type="scientific">Cutibacterium granulosum</name>
    <dbReference type="NCBI Taxonomy" id="33011"/>
    <lineage>
        <taxon>Bacteria</taxon>
        <taxon>Bacillati</taxon>
        <taxon>Actinomycetota</taxon>
        <taxon>Actinomycetes</taxon>
        <taxon>Propionibacteriales</taxon>
        <taxon>Propionibacteriaceae</taxon>
        <taxon>Cutibacterium</taxon>
    </lineage>
</organism>
<dbReference type="CDD" id="cd00198">
    <property type="entry name" value="vWFA"/>
    <property type="match status" value="1"/>
</dbReference>
<gene>
    <name evidence="3" type="ORF">SAMEA4412665_01667</name>
</gene>
<evidence type="ECO:0000259" key="2">
    <source>
        <dbReference type="PROSITE" id="PS50234"/>
    </source>
</evidence>
<dbReference type="EMBL" id="LT906441">
    <property type="protein sequence ID" value="SNV38264.1"/>
    <property type="molecule type" value="Genomic_DNA"/>
</dbReference>
<feature type="transmembrane region" description="Helical" evidence="1">
    <location>
        <begin position="37"/>
        <end position="56"/>
    </location>
</feature>
<name>A0A239WX22_9ACTN</name>
<dbReference type="Gene3D" id="3.40.50.410">
    <property type="entry name" value="von Willebrand factor, type A domain"/>
    <property type="match status" value="1"/>
</dbReference>
<sequence length="316" mass="33209">MSFHPHPLTVGFAVLLLVVAVWFGVRSRHTRGRIATMVLDIVLAVLVGLIGMHPVIGESGRENSTVDADIVLMVDTTTSMAARDHGSKTRLSGAIRDIAQLASVFGGARFTLVTFDNEARVAVASTTDTGTIVSAANSLTWREDTKGTGTDIGVGVPAAVEALRKARESAPQATRMVFYLGDGEQTATKAPGSFAALKPLVTSGAVYGYGTAKGAPMARSAFDSSDVTYHGRKAISHADHATLTTAARQAGLSFAARSPGRTLTPPQVSLNRTSHEEQMSAGMDLAWILGLVAAADVAAQLTMSARRLRRARKDVP</sequence>
<dbReference type="eggNOG" id="COG2304">
    <property type="taxonomic scope" value="Bacteria"/>
</dbReference>